<feature type="transmembrane region" description="Helical" evidence="1">
    <location>
        <begin position="335"/>
        <end position="353"/>
    </location>
</feature>
<dbReference type="SUPFAM" id="SSF82693">
    <property type="entry name" value="Multidrug efflux transporter AcrB pore domain, PN1, PN2, PC1 and PC2 subdomains"/>
    <property type="match status" value="3"/>
</dbReference>
<feature type="transmembrane region" description="Helical" evidence="1">
    <location>
        <begin position="863"/>
        <end position="884"/>
    </location>
</feature>
<evidence type="ECO:0000313" key="3">
    <source>
        <dbReference type="Proteomes" id="UP000217507"/>
    </source>
</evidence>
<dbReference type="PANTHER" id="PTHR32063">
    <property type="match status" value="1"/>
</dbReference>
<dbReference type="Gene3D" id="1.20.1640.10">
    <property type="entry name" value="Multidrug efflux transporter AcrB transmembrane domain"/>
    <property type="match status" value="2"/>
</dbReference>
<dbReference type="Gene3D" id="3.30.70.1320">
    <property type="entry name" value="Multidrug efflux transporter AcrB pore domain like"/>
    <property type="match status" value="1"/>
</dbReference>
<organism evidence="2 3">
    <name type="scientific">Trichormus variabilis NIES-23</name>
    <dbReference type="NCBI Taxonomy" id="1973479"/>
    <lineage>
        <taxon>Bacteria</taxon>
        <taxon>Bacillati</taxon>
        <taxon>Cyanobacteriota</taxon>
        <taxon>Cyanophyceae</taxon>
        <taxon>Nostocales</taxon>
        <taxon>Nostocaceae</taxon>
        <taxon>Trichormus</taxon>
    </lineage>
</organism>
<gene>
    <name evidence="2" type="ORF">NIES23_00500</name>
</gene>
<feature type="transmembrane region" description="Helical" evidence="1">
    <location>
        <begin position="360"/>
        <end position="381"/>
    </location>
</feature>
<dbReference type="SUPFAM" id="SSF82714">
    <property type="entry name" value="Multidrug efflux transporter AcrB TolC docking domain, DN and DC subdomains"/>
    <property type="match status" value="2"/>
</dbReference>
<keyword evidence="1" id="KW-1133">Transmembrane helix</keyword>
<feature type="transmembrane region" description="Helical" evidence="1">
    <location>
        <begin position="919"/>
        <end position="943"/>
    </location>
</feature>
<protein>
    <submittedName>
        <fullName evidence="2">Putative RND efflux transporter</fullName>
    </submittedName>
</protein>
<feature type="transmembrane region" description="Helical" evidence="1">
    <location>
        <begin position="463"/>
        <end position="486"/>
    </location>
</feature>
<dbReference type="PANTHER" id="PTHR32063:SF18">
    <property type="entry name" value="CATION EFFLUX SYSTEM PROTEIN"/>
    <property type="match status" value="1"/>
</dbReference>
<dbReference type="InterPro" id="IPR027463">
    <property type="entry name" value="AcrB_DN_DC_subdom"/>
</dbReference>
<dbReference type="GO" id="GO:0042910">
    <property type="term" value="F:xenobiotic transmembrane transporter activity"/>
    <property type="evidence" value="ECO:0007669"/>
    <property type="project" value="TreeGrafter"/>
</dbReference>
<dbReference type="Proteomes" id="UP000217507">
    <property type="component" value="Chromosome"/>
</dbReference>
<feature type="transmembrane region" description="Helical" evidence="1">
    <location>
        <begin position="964"/>
        <end position="984"/>
    </location>
</feature>
<name>A0A1Z4KE66_ANAVA</name>
<dbReference type="EMBL" id="AP018216">
    <property type="protein sequence ID" value="BAY67278.1"/>
    <property type="molecule type" value="Genomic_DNA"/>
</dbReference>
<dbReference type="Gene3D" id="3.30.70.1440">
    <property type="entry name" value="Multidrug efflux transporter AcrB pore domain"/>
    <property type="match status" value="1"/>
</dbReference>
<proteinExistence type="predicted"/>
<keyword evidence="1" id="KW-0812">Transmembrane</keyword>
<feature type="transmembrane region" description="Helical" evidence="1">
    <location>
        <begin position="387"/>
        <end position="410"/>
    </location>
</feature>
<evidence type="ECO:0000313" key="2">
    <source>
        <dbReference type="EMBL" id="BAY67278.1"/>
    </source>
</evidence>
<accession>A0A1Z4KE66</accession>
<dbReference type="Pfam" id="PF00873">
    <property type="entry name" value="ACR_tran"/>
    <property type="match status" value="1"/>
</dbReference>
<dbReference type="GO" id="GO:0005886">
    <property type="term" value="C:plasma membrane"/>
    <property type="evidence" value="ECO:0007669"/>
    <property type="project" value="TreeGrafter"/>
</dbReference>
<dbReference type="Gene3D" id="3.30.2090.10">
    <property type="entry name" value="Multidrug efflux transporter AcrB TolC docking domain, DN and DC subdomains"/>
    <property type="match status" value="2"/>
</dbReference>
<feature type="transmembrane region" description="Helical" evidence="1">
    <location>
        <begin position="891"/>
        <end position="913"/>
    </location>
</feature>
<feature type="transmembrane region" description="Helical" evidence="1">
    <location>
        <begin position="431"/>
        <end position="451"/>
    </location>
</feature>
<reference evidence="2 3" key="1">
    <citation type="submission" date="2017-06" db="EMBL/GenBank/DDBJ databases">
        <title>Genome sequencing of cyanobaciteial culture collection at National Institute for Environmental Studies (NIES).</title>
        <authorList>
            <person name="Hirose Y."/>
            <person name="Shimura Y."/>
            <person name="Fujisawa T."/>
            <person name="Nakamura Y."/>
            <person name="Kawachi M."/>
        </authorList>
    </citation>
    <scope>NUCLEOTIDE SEQUENCE [LARGE SCALE GENOMIC DNA]</scope>
    <source>
        <strain evidence="2 3">NIES-23</strain>
    </source>
</reference>
<evidence type="ECO:0000256" key="1">
    <source>
        <dbReference type="SAM" id="Phobius"/>
    </source>
</evidence>
<keyword evidence="1" id="KW-0472">Membrane</keyword>
<dbReference type="AlphaFoldDB" id="A0A1Z4KE66"/>
<feature type="transmembrane region" description="Helical" evidence="1">
    <location>
        <begin position="527"/>
        <end position="547"/>
    </location>
</feature>
<dbReference type="PRINTS" id="PR00702">
    <property type="entry name" value="ACRIFLAVINRP"/>
</dbReference>
<sequence length="1034" mass="112962">MNNLFYQNVRLLILTVLAIAVWGLSSFFSLPRIEDPEITPRFAVITTSFPGAAPERVETLITDKLEQSLFEVEEINNIESTSRLGFSSITVELNETINDVDPVWSRVRAKINDTIPLLPSGAATPKFEQSKPKANALIVALTWDLESAPNYAILSRWAQELDDQLRLIGGTEKVEQFGTPQEEIAIEVNPKQLTNLGLTIQSVSQQILQSDAKVAAGQLRSNQSNLLLEINGELDSLDRLNRLSIQLGNSSNVVRLGDIAQIKKGILDPPRELALVKGRRAIAISAFVESEQRLDAWAAIANTTLNKFQQQLPNGVGLQILFDQSHYVEQRLNEVLMNLITGAVLVVGITLFMMGWKSSLIVGSALPLSVFMVFGSMKLLGVPLHQISVTGLIIALGLLIDNAIIVVDEVQIYLREGLTPKKAVATTVREIFSPLLASTFTSVLAFVPIATAPGGTGEFTGTIGVTVILALVSSLFLALTVIPALAGRLHYWKPTPASGSWWQVGFSHHHLGQLYSWSLDRTFSRPLLSIALSLILPLWGFISLANLEQQFFPPTDRGQFYVNFELPIQASLQQTQSQVTQARELMLRHPEIADVQWFIGKSAPPFYYNVIQNRENSPNYAQGLVQLQKNVKSGSLIRTLQQELDQAFPAAQIIVRQLEQGPPFDAPIELRVYGSDLDRLRELGDQLRAELAKTPNVIHTRANLTETLPKLALNLDEEQLRLAGLDKTAVARQLDTNLEGIVGGSIFEGTEELPVRVRSLESQRGNLGDIASSTLLSPENSNQSGNRVVPLSAVGNLEIVPDVVTISRRNGKRVNTVQGFIPAGMLAAQVQTDFQDRLTASNFTLPSGYSWDFGGEEGERGDALSNLISTVGVLMIMMIASLVLTFSSFRLASIILVVAILSMGLGLGSLALFNYPFGFTAILGMIGLMGVAVNDSIVVLSSLNHDPKARQGDRHAARKVVIRSTRHVIATTLTTIIGFTPLLLDASGFWPPLAITIVGGLGGATLIALYFVPSVYLLLQRSLTKESRKNNLNN</sequence>
<dbReference type="Gene3D" id="3.30.70.1430">
    <property type="entry name" value="Multidrug efflux transporter AcrB pore domain"/>
    <property type="match status" value="2"/>
</dbReference>
<dbReference type="InterPro" id="IPR001036">
    <property type="entry name" value="Acrflvin-R"/>
</dbReference>
<dbReference type="SUPFAM" id="SSF82866">
    <property type="entry name" value="Multidrug efflux transporter AcrB transmembrane domain"/>
    <property type="match status" value="2"/>
</dbReference>
<feature type="transmembrane region" description="Helical" evidence="1">
    <location>
        <begin position="990"/>
        <end position="1019"/>
    </location>
</feature>